<dbReference type="InterPro" id="IPR011639">
    <property type="entry name" value="MethylTrfase_TaqI-like_dom"/>
</dbReference>
<dbReference type="GO" id="GO:0032259">
    <property type="term" value="P:methylation"/>
    <property type="evidence" value="ECO:0007669"/>
    <property type="project" value="UniProtKB-KW"/>
</dbReference>
<evidence type="ECO:0000313" key="7">
    <source>
        <dbReference type="EMBL" id="EHR63455.1"/>
    </source>
</evidence>
<dbReference type="InterPro" id="IPR050953">
    <property type="entry name" value="N4_N6_ade-DNA_methylase"/>
</dbReference>
<dbReference type="STRING" id="882082.SaccyDRAFT_4648"/>
<proteinExistence type="predicted"/>
<dbReference type="Pfam" id="PF07669">
    <property type="entry name" value="Eco57I"/>
    <property type="match status" value="1"/>
</dbReference>
<dbReference type="PRINTS" id="PR00507">
    <property type="entry name" value="N12N6MTFRASE"/>
</dbReference>
<keyword evidence="3" id="KW-0808">Transferase</keyword>
<evidence type="ECO:0000256" key="3">
    <source>
        <dbReference type="ARBA" id="ARBA00022679"/>
    </source>
</evidence>
<gene>
    <name evidence="7" type="ORF">SaccyDRAFT_4648</name>
</gene>
<evidence type="ECO:0000256" key="5">
    <source>
        <dbReference type="ARBA" id="ARBA00047942"/>
    </source>
</evidence>
<dbReference type="PANTHER" id="PTHR33841">
    <property type="entry name" value="DNA METHYLTRANSFERASE YEEA-RELATED"/>
    <property type="match status" value="1"/>
</dbReference>
<evidence type="ECO:0000256" key="1">
    <source>
        <dbReference type="ARBA" id="ARBA00011900"/>
    </source>
</evidence>
<organism evidence="7 8">
    <name type="scientific">Saccharomonospora cyanea NA-134</name>
    <dbReference type="NCBI Taxonomy" id="882082"/>
    <lineage>
        <taxon>Bacteria</taxon>
        <taxon>Bacillati</taxon>
        <taxon>Actinomycetota</taxon>
        <taxon>Actinomycetes</taxon>
        <taxon>Pseudonocardiales</taxon>
        <taxon>Pseudonocardiaceae</taxon>
        <taxon>Saccharomonospora</taxon>
    </lineage>
</organism>
<name>H5XD24_9PSEU</name>
<keyword evidence="4" id="KW-0949">S-adenosyl-L-methionine</keyword>
<comment type="catalytic activity">
    <reaction evidence="5">
        <text>a 2'-deoxyadenosine in DNA + S-adenosyl-L-methionine = an N(6)-methyl-2'-deoxyadenosine in DNA + S-adenosyl-L-homocysteine + H(+)</text>
        <dbReference type="Rhea" id="RHEA:15197"/>
        <dbReference type="Rhea" id="RHEA-COMP:12418"/>
        <dbReference type="Rhea" id="RHEA-COMP:12419"/>
        <dbReference type="ChEBI" id="CHEBI:15378"/>
        <dbReference type="ChEBI" id="CHEBI:57856"/>
        <dbReference type="ChEBI" id="CHEBI:59789"/>
        <dbReference type="ChEBI" id="CHEBI:90615"/>
        <dbReference type="ChEBI" id="CHEBI:90616"/>
        <dbReference type="EC" id="2.1.1.72"/>
    </reaction>
</comment>
<dbReference type="EMBL" id="CM001440">
    <property type="protein sequence ID" value="EHR63455.1"/>
    <property type="molecule type" value="Genomic_DNA"/>
</dbReference>
<dbReference type="GO" id="GO:0006304">
    <property type="term" value="P:DNA modification"/>
    <property type="evidence" value="ECO:0007669"/>
    <property type="project" value="InterPro"/>
</dbReference>
<evidence type="ECO:0000259" key="6">
    <source>
        <dbReference type="Pfam" id="PF07669"/>
    </source>
</evidence>
<evidence type="ECO:0000313" key="8">
    <source>
        <dbReference type="Proteomes" id="UP000002791"/>
    </source>
</evidence>
<keyword evidence="8" id="KW-1185">Reference proteome</keyword>
<protein>
    <recommendedName>
        <fullName evidence="1">site-specific DNA-methyltransferase (adenine-specific)</fullName>
        <ecNumber evidence="1">2.1.1.72</ecNumber>
    </recommendedName>
</protein>
<dbReference type="EC" id="2.1.1.72" evidence="1"/>
<sequence length="1553" mass="175437">MYDSIRNVGDFLSPHWLSEAFPGKLRQLTKDWRERTTRGKHSPLKALSGVAGRFLSAKAALPRPHQDGYAEAVTELHTLVLKALGFEAAPTELETRRSETPVWVPLLARAQSPSGEALHVLQAVPVDDVDDLFGAVAEEDPEHPGRITDRQGALLAPVRVRSGSTEASKVDEVESVGKAVQQLFLTEHAPRFVLVLAGGWLVLSDVERWAEGRYLAFDLDTALSRGDDKAAGELAWIAGLVSADVLLPSEDGHSLLGEFSDDSVKHAVGVSEDLREGLRVSVELIANEVIRQRRAKGEPVEGIPELPRELTTQSLRFLYRILFLLYAEARPELGILPAGDPDYDVGYGLDRLRELILRPLTGPSRDGHHLHDSLRLLFNLVNTGHHAGEADSDGLVFEPLRADLFDRRHAYHIDNVDLSNAVLQRVLALLLLSKPSKRKGGQAGYVSYAQLGINQLGAVYEGLMAYSGFIAERELVELAKDGDPAKGTWLVEREKLGEYDEKHVVRREDPLTGEKSFVVHPAGTFVYRLSGRDRQRSASYYTPEVLTRTVVKHSLAELIDDDTPARDLLDYRVCEPAMGSGAFLNEAINQLADEYLKRRQRELDTTIDPESYRDELQKVKAYLALHRCYGVDLNDTARELAEVSLWLNVMHKGLRAPWFGLHLKRGNSLIGARRATYDLTSLGRAKQSWLKTVPTDRPLAEGPIADGEIHHFLLPASGWGAVKDAKQAKELAPEKVARLKEWYKAVTRKPSKQEIERLRGLARRVERLWELTRRRLEISEREVARSIDVWGADLPQESAAVSREEVENRLRDPEGPYQRLRLAMDAWCALFFWPVTTDVEPPDLGQWLTTLEGLLGVAGKAAPGNQVEFIETVDGFHELADVDDLEKTYYLMRDVTTLHTEHRWLGVVREIVRQEAFFHWELDFAQVFSRGGFDLQLGNPPWVRPTWKDDETLAEFEPFFVLQDKIPDATFRKRRAEVLAKPGAERQYLGELASWSGLNEHLGSPVEHPILSGVQTNLYTSFMERSWRSMRATGIVGLLHPESHFTDPKAGKLRAETYKRLRRHWQFINEAQLFADVDHHTIYGVHIYGAASAIRFLQVANLLTPSTLEGSLEHDGSGDAPGIQYPAGGWDLRPHASRVVEITEQTLAQWAALFDAPGTPAAQARLLRPGTSEQLEALAAVSDQRARMTALDYEWTSGWHEKGAKEDGYIEWRTEYASEWGEVILQGPQFSVATPFAKEPNENCKSNLDYSDWDLEELPERVIPRTNYQRACERDRYEAGLTQWNGRPYTDYYRLAWRKMTQEGLERSLHAAIIPPGPAHTGGVHSLAANSMRETSLAVGLLSSIVYDYLVKVSGKANIYNEFIRRFPAPLDHRAAPYLLLRTLRLNCLTRDYAPLWEELYEPGFADDSWTGPFADWPKLGVTKREWTMETPLRSEFERRAALVEIDALVAIMLGLTADQLCLMYRGQFAVLRKYEYNMYFDNLGRKIAKDHHAHGVKQRPEDFKLLQAYLNGEDCGDLLDRYEAPITPVDREQEMRAAYADFTRRLAREESR</sequence>
<dbReference type="REBASE" id="58947">
    <property type="entry name" value="Scy44106ORF4648P"/>
</dbReference>
<dbReference type="InterPro" id="IPR029063">
    <property type="entry name" value="SAM-dependent_MTases_sf"/>
</dbReference>
<dbReference type="RefSeq" id="WP_005459751.1">
    <property type="nucleotide sequence ID" value="NZ_CM001440.1"/>
</dbReference>
<dbReference type="PANTHER" id="PTHR33841:SF1">
    <property type="entry name" value="DNA METHYLTRANSFERASE A"/>
    <property type="match status" value="1"/>
</dbReference>
<dbReference type="OrthoDB" id="4280289at2"/>
<keyword evidence="2" id="KW-0489">Methyltransferase</keyword>
<feature type="domain" description="Type II methyltransferase M.TaqI-like" evidence="6">
    <location>
        <begin position="628"/>
        <end position="950"/>
    </location>
</feature>
<dbReference type="Proteomes" id="UP000002791">
    <property type="component" value="Chromosome"/>
</dbReference>
<dbReference type="SUPFAM" id="SSF53335">
    <property type="entry name" value="S-adenosyl-L-methionine-dependent methyltransferases"/>
    <property type="match status" value="1"/>
</dbReference>
<dbReference type="eggNOG" id="COG1002">
    <property type="taxonomic scope" value="Bacteria"/>
</dbReference>
<accession>H5XD24</accession>
<evidence type="ECO:0000256" key="2">
    <source>
        <dbReference type="ARBA" id="ARBA00022603"/>
    </source>
</evidence>
<evidence type="ECO:0000256" key="4">
    <source>
        <dbReference type="ARBA" id="ARBA00022691"/>
    </source>
</evidence>
<reference evidence="7 8" key="1">
    <citation type="submission" date="2011-11" db="EMBL/GenBank/DDBJ databases">
        <title>The Noncontiguous Finished sequence of Saccharomonospora cyanea NA-134.</title>
        <authorList>
            <consortium name="US DOE Joint Genome Institute"/>
            <person name="Lucas S."/>
            <person name="Han J."/>
            <person name="Lapidus A."/>
            <person name="Cheng J.-F."/>
            <person name="Goodwin L."/>
            <person name="Pitluck S."/>
            <person name="Peters L."/>
            <person name="Ovchinnikova G."/>
            <person name="Lu M."/>
            <person name="Detter J.C."/>
            <person name="Han C."/>
            <person name="Tapia R."/>
            <person name="Land M."/>
            <person name="Hauser L."/>
            <person name="Kyrpides N."/>
            <person name="Ivanova N."/>
            <person name="Pagani I."/>
            <person name="Brambilla E.-M."/>
            <person name="Klenk H.-P."/>
            <person name="Woyke T."/>
        </authorList>
    </citation>
    <scope>NUCLEOTIDE SEQUENCE [LARGE SCALE GENOMIC DNA]</scope>
    <source>
        <strain evidence="7 8">NA-134</strain>
    </source>
</reference>
<dbReference type="GO" id="GO:0009007">
    <property type="term" value="F:site-specific DNA-methyltransferase (adenine-specific) activity"/>
    <property type="evidence" value="ECO:0007669"/>
    <property type="project" value="UniProtKB-EC"/>
</dbReference>
<dbReference type="HOGENOM" id="CLU_003916_0_0_11"/>
<dbReference type="Gene3D" id="3.40.50.150">
    <property type="entry name" value="Vaccinia Virus protein VP39"/>
    <property type="match status" value="2"/>
</dbReference>